<accession>A0A392WL61</accession>
<reference evidence="1 2" key="1">
    <citation type="journal article" date="2018" name="Front. Plant Sci.">
        <title>Red Clover (Trifolium pratense) and Zigzag Clover (T. medium) - A Picture of Genomic Similarities and Differences.</title>
        <authorList>
            <person name="Dluhosova J."/>
            <person name="Istvanek J."/>
            <person name="Nedelnik J."/>
            <person name="Repkova J."/>
        </authorList>
    </citation>
    <scope>NUCLEOTIDE SEQUENCE [LARGE SCALE GENOMIC DNA]</scope>
    <source>
        <strain evidence="2">cv. 10/8</strain>
        <tissue evidence="1">Leaf</tissue>
    </source>
</reference>
<sequence>ITGLKLNNISRLLNGRNQLKDGTSATSMRVFTKS</sequence>
<organism evidence="1 2">
    <name type="scientific">Trifolium medium</name>
    <dbReference type="NCBI Taxonomy" id="97028"/>
    <lineage>
        <taxon>Eukaryota</taxon>
        <taxon>Viridiplantae</taxon>
        <taxon>Streptophyta</taxon>
        <taxon>Embryophyta</taxon>
        <taxon>Tracheophyta</taxon>
        <taxon>Spermatophyta</taxon>
        <taxon>Magnoliopsida</taxon>
        <taxon>eudicotyledons</taxon>
        <taxon>Gunneridae</taxon>
        <taxon>Pentapetalae</taxon>
        <taxon>rosids</taxon>
        <taxon>fabids</taxon>
        <taxon>Fabales</taxon>
        <taxon>Fabaceae</taxon>
        <taxon>Papilionoideae</taxon>
        <taxon>50 kb inversion clade</taxon>
        <taxon>NPAAA clade</taxon>
        <taxon>Hologalegina</taxon>
        <taxon>IRL clade</taxon>
        <taxon>Trifolieae</taxon>
        <taxon>Trifolium</taxon>
    </lineage>
</organism>
<protein>
    <submittedName>
        <fullName evidence="1">Uncharacterized protein</fullName>
    </submittedName>
</protein>
<evidence type="ECO:0000313" key="1">
    <source>
        <dbReference type="EMBL" id="MCI98245.1"/>
    </source>
</evidence>
<dbReference type="AlphaFoldDB" id="A0A392WL61"/>
<comment type="caution">
    <text evidence="1">The sequence shown here is derived from an EMBL/GenBank/DDBJ whole genome shotgun (WGS) entry which is preliminary data.</text>
</comment>
<keyword evidence="2" id="KW-1185">Reference proteome</keyword>
<evidence type="ECO:0000313" key="2">
    <source>
        <dbReference type="Proteomes" id="UP000265520"/>
    </source>
</evidence>
<feature type="non-terminal residue" evidence="1">
    <location>
        <position position="1"/>
    </location>
</feature>
<dbReference type="EMBL" id="LXQA011467957">
    <property type="protein sequence ID" value="MCI98245.1"/>
    <property type="molecule type" value="Genomic_DNA"/>
</dbReference>
<name>A0A392WL61_9FABA</name>
<proteinExistence type="predicted"/>
<dbReference type="Proteomes" id="UP000265520">
    <property type="component" value="Unassembled WGS sequence"/>
</dbReference>